<dbReference type="SUPFAM" id="SSF55073">
    <property type="entry name" value="Nucleotide cyclase"/>
    <property type="match status" value="1"/>
</dbReference>
<dbReference type="HOGENOM" id="CLU_000445_70_49_5"/>
<evidence type="ECO:0000256" key="1">
    <source>
        <dbReference type="SAM" id="Phobius"/>
    </source>
</evidence>
<dbReference type="Gene3D" id="3.20.20.450">
    <property type="entry name" value="EAL domain"/>
    <property type="match status" value="1"/>
</dbReference>
<sequence length="809" mass="89389">MNGKFQVNDVLIMPASTVNIQRQSFVQIIKRGRLYNAVWATDVVPEQLVAPIAVEGLELRIRLTRVASLVGLLVAGAIAFDFHATTQRPSVLAAFLALAITYLALFGFTTAWPVIRRRIADFGRAKAAFNRLIFALGVFWATYLVLLMRASDSANQALLLSIMIGLISTTISAGPLSSTLSFWAPLTVGAFTALYVSHDLWRPVFVITLGAYSAFVFFTMVVLNRRMLERSVNALELMRTSETIQMLLRDFEENASDWLWETDAALNLVHPSARLAEVAHRPASEIRGNLFDFMAGTDAALASPADPAIDPYAELRRQIRMRRPFRDLVVPVSAAGERRWWSLTGKPTLDHEGAFAGYRGVGSDVTAMQRSRQRIDFLAQHDTLTELINRAAFGVLLDRALAPGNACGAALLYLDLDQFKAVNDSYGHGLGDILLRAVASRLRNAIRETDTAARLGGDEFAVLLPSNSRIDATAMADRIIERLSRPYRFDGVSVEIGVSIGIALAPADGDRQDLLFRNADLALYRAKNDGRGTWRLFDQAMDRQVQNQRSLRRDIKRALHDGQLFVEYQPVVCLRTRRIRSVEALVRWRHPQRGIIGPEDFIAIAERCGLIGAVTRHVLTEAASLAIRLPSSVSVAINLSALHLREALLFDQLSAVISTSGLAPERVEFEVTETALLTTDDRTIDNLRRLRRFGCRIAIDDFGTGFASLSTLRSFPFDRLKIDRSFIHELGRAENGERIVKAIVEFGQTLGLLITVEGVETEEHAAMLYGYRDIDAQGYLFSPPVSGDRIVAITGSGVATIAPAEPATM</sequence>
<evidence type="ECO:0000259" key="2">
    <source>
        <dbReference type="PROSITE" id="PS50113"/>
    </source>
</evidence>
<dbReference type="PROSITE" id="PS50113">
    <property type="entry name" value="PAC"/>
    <property type="match status" value="1"/>
</dbReference>
<dbReference type="Gene3D" id="3.30.70.270">
    <property type="match status" value="1"/>
</dbReference>
<feature type="transmembrane region" description="Helical" evidence="1">
    <location>
        <begin position="204"/>
        <end position="223"/>
    </location>
</feature>
<feature type="domain" description="PAC" evidence="2">
    <location>
        <begin position="323"/>
        <end position="377"/>
    </location>
</feature>
<dbReference type="KEGG" id="acr:Acry_0859"/>
<gene>
    <name evidence="5" type="ordered locus">Acry_0859</name>
</gene>
<dbReference type="STRING" id="349163.Acry_0859"/>
<dbReference type="FunFam" id="3.30.70.270:FF:000001">
    <property type="entry name" value="Diguanylate cyclase domain protein"/>
    <property type="match status" value="1"/>
</dbReference>
<feature type="transmembrane region" description="Helical" evidence="1">
    <location>
        <begin position="127"/>
        <end position="148"/>
    </location>
</feature>
<keyword evidence="6" id="KW-1185">Reference proteome</keyword>
<evidence type="ECO:0000313" key="5">
    <source>
        <dbReference type="EMBL" id="ABQ30078.1"/>
    </source>
</evidence>
<evidence type="ECO:0000259" key="4">
    <source>
        <dbReference type="PROSITE" id="PS50887"/>
    </source>
</evidence>
<dbReference type="EMBL" id="CP000697">
    <property type="protein sequence ID" value="ABQ30078.1"/>
    <property type="molecule type" value="Genomic_DNA"/>
</dbReference>
<dbReference type="InterPro" id="IPR043128">
    <property type="entry name" value="Rev_trsase/Diguanyl_cyclase"/>
</dbReference>
<dbReference type="SUPFAM" id="SSF55785">
    <property type="entry name" value="PYP-like sensor domain (PAS domain)"/>
    <property type="match status" value="1"/>
</dbReference>
<dbReference type="InterPro" id="IPR001633">
    <property type="entry name" value="EAL_dom"/>
</dbReference>
<dbReference type="PANTHER" id="PTHR44757">
    <property type="entry name" value="DIGUANYLATE CYCLASE DGCP"/>
    <property type="match status" value="1"/>
</dbReference>
<dbReference type="SMART" id="SM00052">
    <property type="entry name" value="EAL"/>
    <property type="match status" value="1"/>
</dbReference>
<keyword evidence="1" id="KW-0812">Transmembrane</keyword>
<feature type="transmembrane region" description="Helical" evidence="1">
    <location>
        <begin position="91"/>
        <end position="115"/>
    </location>
</feature>
<protein>
    <submittedName>
        <fullName evidence="5">Diguanylate cyclase/phosphodiesterase with PAS/PAC sensor(S)</fullName>
    </submittedName>
</protein>
<dbReference type="InterPro" id="IPR000160">
    <property type="entry name" value="GGDEF_dom"/>
</dbReference>
<feature type="transmembrane region" description="Helical" evidence="1">
    <location>
        <begin position="66"/>
        <end position="85"/>
    </location>
</feature>
<keyword evidence="1" id="KW-1133">Transmembrane helix</keyword>
<dbReference type="NCBIfam" id="TIGR00254">
    <property type="entry name" value="GGDEF"/>
    <property type="match status" value="1"/>
</dbReference>
<accession>A5FWU6</accession>
<dbReference type="InterPro" id="IPR035919">
    <property type="entry name" value="EAL_sf"/>
</dbReference>
<dbReference type="CDD" id="cd01949">
    <property type="entry name" value="GGDEF"/>
    <property type="match status" value="1"/>
</dbReference>
<proteinExistence type="predicted"/>
<dbReference type="InterPro" id="IPR000700">
    <property type="entry name" value="PAS-assoc_C"/>
</dbReference>
<dbReference type="Gene3D" id="3.30.450.20">
    <property type="entry name" value="PAS domain"/>
    <property type="match status" value="1"/>
</dbReference>
<dbReference type="InterPro" id="IPR029787">
    <property type="entry name" value="Nucleotide_cyclase"/>
</dbReference>
<feature type="domain" description="EAL" evidence="3">
    <location>
        <begin position="548"/>
        <end position="798"/>
    </location>
</feature>
<dbReference type="InterPro" id="IPR052155">
    <property type="entry name" value="Biofilm_reg_signaling"/>
</dbReference>
<dbReference type="AlphaFoldDB" id="A5FWU6"/>
<name>A5FWU6_ACICJ</name>
<dbReference type="PROSITE" id="PS50887">
    <property type="entry name" value="GGDEF"/>
    <property type="match status" value="1"/>
</dbReference>
<dbReference type="Pfam" id="PF00990">
    <property type="entry name" value="GGDEF"/>
    <property type="match status" value="1"/>
</dbReference>
<evidence type="ECO:0000259" key="3">
    <source>
        <dbReference type="PROSITE" id="PS50883"/>
    </source>
</evidence>
<dbReference type="SUPFAM" id="SSF141868">
    <property type="entry name" value="EAL domain-like"/>
    <property type="match status" value="1"/>
</dbReference>
<dbReference type="PROSITE" id="PS50883">
    <property type="entry name" value="EAL"/>
    <property type="match status" value="1"/>
</dbReference>
<dbReference type="InterPro" id="IPR035965">
    <property type="entry name" value="PAS-like_dom_sf"/>
</dbReference>
<organism evidence="5 6">
    <name type="scientific">Acidiphilium cryptum (strain JF-5)</name>
    <dbReference type="NCBI Taxonomy" id="349163"/>
    <lineage>
        <taxon>Bacteria</taxon>
        <taxon>Pseudomonadati</taxon>
        <taxon>Pseudomonadota</taxon>
        <taxon>Alphaproteobacteria</taxon>
        <taxon>Acetobacterales</taxon>
        <taxon>Acidocellaceae</taxon>
        <taxon>Acidiphilium</taxon>
    </lineage>
</organism>
<dbReference type="Proteomes" id="UP000000245">
    <property type="component" value="Chromosome"/>
</dbReference>
<feature type="domain" description="GGDEF" evidence="4">
    <location>
        <begin position="407"/>
        <end position="539"/>
    </location>
</feature>
<reference evidence="5 6" key="1">
    <citation type="submission" date="2007-05" db="EMBL/GenBank/DDBJ databases">
        <title>Complete sequence of chromosome of Acidiphilium cryptum JF-5.</title>
        <authorList>
            <consortium name="US DOE Joint Genome Institute"/>
            <person name="Copeland A."/>
            <person name="Lucas S."/>
            <person name="Lapidus A."/>
            <person name="Barry K."/>
            <person name="Detter J.C."/>
            <person name="Glavina del Rio T."/>
            <person name="Hammon N."/>
            <person name="Israni S."/>
            <person name="Dalin E."/>
            <person name="Tice H."/>
            <person name="Pitluck S."/>
            <person name="Sims D."/>
            <person name="Brettin T."/>
            <person name="Bruce D."/>
            <person name="Han C."/>
            <person name="Schmutz J."/>
            <person name="Larimer F."/>
            <person name="Land M."/>
            <person name="Hauser L."/>
            <person name="Kyrpides N."/>
            <person name="Kim E."/>
            <person name="Magnuson T."/>
            <person name="Richardson P."/>
        </authorList>
    </citation>
    <scope>NUCLEOTIDE SEQUENCE [LARGE SCALE GENOMIC DNA]</scope>
    <source>
        <strain evidence="5 6">JF-5</strain>
    </source>
</reference>
<dbReference type="eggNOG" id="COG5001">
    <property type="taxonomic scope" value="Bacteria"/>
</dbReference>
<dbReference type="SMART" id="SM00267">
    <property type="entry name" value="GGDEF"/>
    <property type="match status" value="1"/>
</dbReference>
<dbReference type="CDD" id="cd01948">
    <property type="entry name" value="EAL"/>
    <property type="match status" value="1"/>
</dbReference>
<keyword evidence="1" id="KW-0472">Membrane</keyword>
<evidence type="ECO:0000313" key="6">
    <source>
        <dbReference type="Proteomes" id="UP000000245"/>
    </source>
</evidence>
<feature type="transmembrane region" description="Helical" evidence="1">
    <location>
        <begin position="154"/>
        <end position="173"/>
    </location>
</feature>
<dbReference type="GO" id="GO:0003824">
    <property type="term" value="F:catalytic activity"/>
    <property type="evidence" value="ECO:0007669"/>
    <property type="project" value="UniProtKB-ARBA"/>
</dbReference>
<dbReference type="Pfam" id="PF00563">
    <property type="entry name" value="EAL"/>
    <property type="match status" value="1"/>
</dbReference>
<dbReference type="PANTHER" id="PTHR44757:SF2">
    <property type="entry name" value="BIOFILM ARCHITECTURE MAINTENANCE PROTEIN MBAA"/>
    <property type="match status" value="1"/>
</dbReference>